<dbReference type="GO" id="GO:0006270">
    <property type="term" value="P:DNA replication initiation"/>
    <property type="evidence" value="ECO:0007669"/>
    <property type="project" value="InterPro"/>
</dbReference>
<gene>
    <name evidence="2" type="ORF">HY36_11970</name>
</gene>
<dbReference type="InterPro" id="IPR013159">
    <property type="entry name" value="DnaA_C"/>
</dbReference>
<dbReference type="GO" id="GO:0006275">
    <property type="term" value="P:regulation of DNA replication"/>
    <property type="evidence" value="ECO:0007669"/>
    <property type="project" value="InterPro"/>
</dbReference>
<feature type="domain" description="Chromosomal replication initiator DnaA C-terminal" evidence="1">
    <location>
        <begin position="12"/>
        <end position="81"/>
    </location>
</feature>
<dbReference type="GO" id="GO:0043565">
    <property type="term" value="F:sequence-specific DNA binding"/>
    <property type="evidence" value="ECO:0007669"/>
    <property type="project" value="InterPro"/>
</dbReference>
<dbReference type="SUPFAM" id="SSF48295">
    <property type="entry name" value="TrpR-like"/>
    <property type="match status" value="1"/>
</dbReference>
<dbReference type="PATRIC" id="fig|1280948.3.peg.3514"/>
<dbReference type="InterPro" id="IPR010921">
    <property type="entry name" value="Trp_repressor/repl_initiator"/>
</dbReference>
<dbReference type="GeneID" id="92500185"/>
<dbReference type="GO" id="GO:0005524">
    <property type="term" value="F:ATP binding"/>
    <property type="evidence" value="ECO:0007669"/>
    <property type="project" value="InterPro"/>
</dbReference>
<dbReference type="AlphaFoldDB" id="A0A059DW14"/>
<dbReference type="EMBL" id="AWFH01000063">
    <property type="protein sequence ID" value="KCZ57887.1"/>
    <property type="molecule type" value="Genomic_DNA"/>
</dbReference>
<accession>A0A059DW14</accession>
<proteinExistence type="predicted"/>
<dbReference type="RefSeq" id="WP_035555675.1">
    <property type="nucleotide sequence ID" value="NZ_AWFH01000063.1"/>
</dbReference>
<sequence length="114" mass="12697">MQDFDPQKDEDRAYLAAALTAYALGLKTEAILSRQRRSPAEARGRQIAMYLLRTALGMSLSRVARVFNRDRTTVAHGCNQIEDCRDDPDFDLWIEQLSVGLSSVVVLDGAPVEV</sequence>
<dbReference type="OrthoDB" id="8480222at2"/>
<evidence type="ECO:0000313" key="3">
    <source>
        <dbReference type="Proteomes" id="UP000024547"/>
    </source>
</evidence>
<name>A0A059DW14_9PROT</name>
<keyword evidence="3" id="KW-1185">Reference proteome</keyword>
<evidence type="ECO:0000313" key="2">
    <source>
        <dbReference type="EMBL" id="KCZ57887.1"/>
    </source>
</evidence>
<comment type="caution">
    <text evidence="2">The sequence shown here is derived from an EMBL/GenBank/DDBJ whole genome shotgun (WGS) entry which is preliminary data.</text>
</comment>
<dbReference type="SMART" id="SM00760">
    <property type="entry name" value="Bac_DnaA_C"/>
    <property type="match status" value="1"/>
</dbReference>
<dbReference type="CDD" id="cd06571">
    <property type="entry name" value="Bac_DnaA_C"/>
    <property type="match status" value="1"/>
</dbReference>
<dbReference type="Pfam" id="PF08299">
    <property type="entry name" value="Bac_DnaA_C"/>
    <property type="match status" value="1"/>
</dbReference>
<dbReference type="STRING" id="1280948.HY36_11970"/>
<organism evidence="2 3">
    <name type="scientific">Hyphomonas atlantica</name>
    <dbReference type="NCBI Taxonomy" id="1280948"/>
    <lineage>
        <taxon>Bacteria</taxon>
        <taxon>Pseudomonadati</taxon>
        <taxon>Pseudomonadota</taxon>
        <taxon>Alphaproteobacteria</taxon>
        <taxon>Hyphomonadales</taxon>
        <taxon>Hyphomonadaceae</taxon>
        <taxon>Hyphomonas</taxon>
    </lineage>
</organism>
<reference evidence="2 3" key="1">
    <citation type="journal article" date="2014" name="Antonie Van Leeuwenhoek">
        <title>Hyphomonas beringensis sp. nov. and Hyphomonas chukchiensis sp. nov., isolated from surface seawater of the Bering Sea and Chukchi Sea.</title>
        <authorList>
            <person name="Li C."/>
            <person name="Lai Q."/>
            <person name="Li G."/>
            <person name="Dong C."/>
            <person name="Wang J."/>
            <person name="Liao Y."/>
            <person name="Shao Z."/>
        </authorList>
    </citation>
    <scope>NUCLEOTIDE SEQUENCE [LARGE SCALE GENOMIC DNA]</scope>
    <source>
        <strain evidence="2 3">22II1-22F38</strain>
    </source>
</reference>
<dbReference type="Gene3D" id="1.10.1750.10">
    <property type="match status" value="1"/>
</dbReference>
<protein>
    <recommendedName>
        <fullName evidence="1">Chromosomal replication initiator DnaA C-terminal domain-containing protein</fullName>
    </recommendedName>
</protein>
<dbReference type="eggNOG" id="COG0593">
    <property type="taxonomic scope" value="Bacteria"/>
</dbReference>
<evidence type="ECO:0000259" key="1">
    <source>
        <dbReference type="SMART" id="SM00760"/>
    </source>
</evidence>
<dbReference type="Proteomes" id="UP000024547">
    <property type="component" value="Unassembled WGS sequence"/>
</dbReference>